<gene>
    <name evidence="3" type="ORF">BYL167_LOCUS75321</name>
    <name evidence="4" type="ORF">BYL167_LOCUS79072</name>
    <name evidence="1" type="ORF">GIL414_LOCUS23966</name>
    <name evidence="2" type="ORF">GIL414_LOCUS50370</name>
    <name evidence="5" type="ORF">SMN809_LOCUS82583</name>
    <name evidence="6" type="ORF">SMN809_LOCUS82588</name>
</gene>
<dbReference type="Proteomes" id="UP000681720">
    <property type="component" value="Unassembled WGS sequence"/>
</dbReference>
<protein>
    <submittedName>
        <fullName evidence="1">Uncharacterized protein</fullName>
    </submittedName>
</protein>
<comment type="caution">
    <text evidence="1">The sequence shown here is derived from an EMBL/GenBank/DDBJ whole genome shotgun (WGS) entry which is preliminary data.</text>
</comment>
<sequence>DEDSPMPMRVFVPARVTSVALGPDHTFALCKGYV</sequence>
<dbReference type="AlphaFoldDB" id="A0A8S2T058"/>
<dbReference type="EMBL" id="CAJOBJ010167685">
    <property type="protein sequence ID" value="CAF4870753.1"/>
    <property type="molecule type" value="Genomic_DNA"/>
</dbReference>
<evidence type="ECO:0000313" key="4">
    <source>
        <dbReference type="EMBL" id="CAF5181767.1"/>
    </source>
</evidence>
<evidence type="ECO:0000313" key="1">
    <source>
        <dbReference type="EMBL" id="CAF4257520.1"/>
    </source>
</evidence>
<feature type="non-terminal residue" evidence="1">
    <location>
        <position position="1"/>
    </location>
</feature>
<dbReference type="EMBL" id="CAJOBJ010028234">
    <property type="protein sequence ID" value="CAF4257520.1"/>
    <property type="molecule type" value="Genomic_DNA"/>
</dbReference>
<evidence type="ECO:0000313" key="3">
    <source>
        <dbReference type="EMBL" id="CAF5163650.1"/>
    </source>
</evidence>
<evidence type="ECO:0000313" key="5">
    <source>
        <dbReference type="EMBL" id="CAF5221907.1"/>
    </source>
</evidence>
<proteinExistence type="predicted"/>
<accession>A0A8S2T058</accession>
<dbReference type="EMBL" id="CAJOBI010352244">
    <property type="protein sequence ID" value="CAF5221907.1"/>
    <property type="molecule type" value="Genomic_DNA"/>
</dbReference>
<evidence type="ECO:0000313" key="2">
    <source>
        <dbReference type="EMBL" id="CAF4870753.1"/>
    </source>
</evidence>
<dbReference type="EMBL" id="CAJOBH010269474">
    <property type="protein sequence ID" value="CAF5163650.1"/>
    <property type="molecule type" value="Genomic_DNA"/>
</dbReference>
<dbReference type="Proteomes" id="UP000676336">
    <property type="component" value="Unassembled WGS sequence"/>
</dbReference>
<organism evidence="1 7">
    <name type="scientific">Rotaria magnacalcarata</name>
    <dbReference type="NCBI Taxonomy" id="392030"/>
    <lineage>
        <taxon>Eukaryota</taxon>
        <taxon>Metazoa</taxon>
        <taxon>Spiralia</taxon>
        <taxon>Gnathifera</taxon>
        <taxon>Rotifera</taxon>
        <taxon>Eurotatoria</taxon>
        <taxon>Bdelloidea</taxon>
        <taxon>Philodinida</taxon>
        <taxon>Philodinidae</taxon>
        <taxon>Rotaria</taxon>
    </lineage>
</organism>
<evidence type="ECO:0000313" key="7">
    <source>
        <dbReference type="Proteomes" id="UP000681720"/>
    </source>
</evidence>
<dbReference type="Proteomes" id="UP000681967">
    <property type="component" value="Unassembled WGS sequence"/>
</dbReference>
<reference evidence="1" key="1">
    <citation type="submission" date="2021-02" db="EMBL/GenBank/DDBJ databases">
        <authorList>
            <person name="Nowell W R."/>
        </authorList>
    </citation>
    <scope>NUCLEOTIDE SEQUENCE</scope>
</reference>
<evidence type="ECO:0000313" key="6">
    <source>
        <dbReference type="EMBL" id="CAF5221915.1"/>
    </source>
</evidence>
<dbReference type="EMBL" id="CAJOBI010352253">
    <property type="protein sequence ID" value="CAF5221915.1"/>
    <property type="molecule type" value="Genomic_DNA"/>
</dbReference>
<name>A0A8S2T058_9BILA</name>
<dbReference type="EMBL" id="CAJOBH010291541">
    <property type="protein sequence ID" value="CAF5181767.1"/>
    <property type="molecule type" value="Genomic_DNA"/>
</dbReference>